<evidence type="ECO:0000313" key="2">
    <source>
        <dbReference type="Proteomes" id="UP001180453"/>
    </source>
</evidence>
<protein>
    <submittedName>
        <fullName evidence="1">Uncharacterized protein</fullName>
    </submittedName>
</protein>
<accession>A0ABU1YQ24</accession>
<organism evidence="1 2">
    <name type="scientific">Roseateles saccharophilus</name>
    <name type="common">Pseudomonas saccharophila</name>
    <dbReference type="NCBI Taxonomy" id="304"/>
    <lineage>
        <taxon>Bacteria</taxon>
        <taxon>Pseudomonadati</taxon>
        <taxon>Pseudomonadota</taxon>
        <taxon>Betaproteobacteria</taxon>
        <taxon>Burkholderiales</taxon>
        <taxon>Sphaerotilaceae</taxon>
        <taxon>Roseateles</taxon>
    </lineage>
</organism>
<gene>
    <name evidence="1" type="ORF">J2X20_003612</name>
</gene>
<keyword evidence="2" id="KW-1185">Reference proteome</keyword>
<evidence type="ECO:0000313" key="1">
    <source>
        <dbReference type="EMBL" id="MDR7270954.1"/>
    </source>
</evidence>
<name>A0ABU1YQ24_ROSSA</name>
<proteinExistence type="predicted"/>
<sequence length="217" mass="24092">MLNLIQRWLAGDAAAPWDLGDYPAWELPHAGAGRALSEAQAQANWSWFQATLDERQRRLRDWLLAHQGPDPQALHGTAYAKALNTWAKAHWPQLPAFSRLPRHKPWPDCPRSGAFIVNSLLGDLGASLGEAIRHANPDWHWGLNLDATDLADDMATARRVVLLARLKHPTPQTDQAVLDPEALLFAAHRFPDSVDFVHLDPWTTTVADAIAGGYHAH</sequence>
<dbReference type="EMBL" id="JAVDXU010000002">
    <property type="protein sequence ID" value="MDR7270954.1"/>
    <property type="molecule type" value="Genomic_DNA"/>
</dbReference>
<reference evidence="1 2" key="1">
    <citation type="submission" date="2023-07" db="EMBL/GenBank/DDBJ databases">
        <title>Sorghum-associated microbial communities from plants grown in Nebraska, USA.</title>
        <authorList>
            <person name="Schachtman D."/>
        </authorList>
    </citation>
    <scope>NUCLEOTIDE SEQUENCE [LARGE SCALE GENOMIC DNA]</scope>
    <source>
        <strain evidence="1 2">BE314</strain>
    </source>
</reference>
<dbReference type="RefSeq" id="WP_310267353.1">
    <property type="nucleotide sequence ID" value="NZ_JAVDXU010000002.1"/>
</dbReference>
<comment type="caution">
    <text evidence="1">The sequence shown here is derived from an EMBL/GenBank/DDBJ whole genome shotgun (WGS) entry which is preliminary data.</text>
</comment>
<dbReference type="Proteomes" id="UP001180453">
    <property type="component" value="Unassembled WGS sequence"/>
</dbReference>